<feature type="compositionally biased region" description="Basic and acidic residues" evidence="1">
    <location>
        <begin position="18"/>
        <end position="34"/>
    </location>
</feature>
<organism evidence="2">
    <name type="scientific">Aspergillus flavus</name>
    <dbReference type="NCBI Taxonomy" id="5059"/>
    <lineage>
        <taxon>Eukaryota</taxon>
        <taxon>Fungi</taxon>
        <taxon>Dikarya</taxon>
        <taxon>Ascomycota</taxon>
        <taxon>Pezizomycotina</taxon>
        <taxon>Eurotiomycetes</taxon>
        <taxon>Eurotiomycetidae</taxon>
        <taxon>Eurotiales</taxon>
        <taxon>Aspergillaceae</taxon>
        <taxon>Aspergillus</taxon>
        <taxon>Aspergillus subgen. Circumdati</taxon>
    </lineage>
</organism>
<evidence type="ECO:0000256" key="1">
    <source>
        <dbReference type="SAM" id="MobiDB-lite"/>
    </source>
</evidence>
<gene>
    <name evidence="2" type="ORF">BDV35DRAFT_403926</name>
</gene>
<reference evidence="2" key="1">
    <citation type="submission" date="2019-04" db="EMBL/GenBank/DDBJ databases">
        <title>Friends and foes A comparative genomics study of 23 Aspergillus species from section Flavi.</title>
        <authorList>
            <consortium name="DOE Joint Genome Institute"/>
            <person name="Kjaerbolling I."/>
            <person name="Vesth T."/>
            <person name="Frisvad J.C."/>
            <person name="Nybo J.L."/>
            <person name="Theobald S."/>
            <person name="Kildgaard S."/>
            <person name="Isbrandt T."/>
            <person name="Kuo A."/>
            <person name="Sato A."/>
            <person name="Lyhne E.K."/>
            <person name="Kogle M.E."/>
            <person name="Wiebenga A."/>
            <person name="Kun R.S."/>
            <person name="Lubbers R.J."/>
            <person name="Makela M.R."/>
            <person name="Barry K."/>
            <person name="Chovatia M."/>
            <person name="Clum A."/>
            <person name="Daum C."/>
            <person name="Haridas S."/>
            <person name="He G."/>
            <person name="LaButti K."/>
            <person name="Lipzen A."/>
            <person name="Mondo S."/>
            <person name="Riley R."/>
            <person name="Salamov A."/>
            <person name="Simmons B.A."/>
            <person name="Magnuson J.K."/>
            <person name="Henrissat B."/>
            <person name="Mortensen U.H."/>
            <person name="Larsen T.O."/>
            <person name="Devries R.P."/>
            <person name="Grigoriev I.V."/>
            <person name="Machida M."/>
            <person name="Baker S.E."/>
            <person name="Andersen M.R."/>
        </authorList>
    </citation>
    <scope>NUCLEOTIDE SEQUENCE [LARGE SCALE GENOMIC DNA]</scope>
    <source>
        <strain evidence="2">CBS 121.62</strain>
    </source>
</reference>
<dbReference type="VEuPathDB" id="FungiDB:F9C07_745"/>
<dbReference type="VEuPathDB" id="FungiDB:F9C07_2136614"/>
<protein>
    <submittedName>
        <fullName evidence="2">Uncharacterized protein</fullName>
    </submittedName>
</protein>
<proteinExistence type="predicted"/>
<dbReference type="EMBL" id="ML734585">
    <property type="protein sequence ID" value="KAB8247877.1"/>
    <property type="molecule type" value="Genomic_DNA"/>
</dbReference>
<dbReference type="Proteomes" id="UP000325434">
    <property type="component" value="Unassembled WGS sequence"/>
</dbReference>
<name>A0A5N6H180_ASPFL</name>
<accession>A0A5N6H180</accession>
<dbReference type="VEuPathDB" id="FungiDB:AFLA_003525"/>
<feature type="region of interest" description="Disordered" evidence="1">
    <location>
        <begin position="1"/>
        <end position="39"/>
    </location>
</feature>
<evidence type="ECO:0000313" key="2">
    <source>
        <dbReference type="EMBL" id="KAB8247877.1"/>
    </source>
</evidence>
<sequence>MSREPNDSAGIQASSAKAEAEAEAENKTQDHSEEMNQDVAESTIIRHPSVISLTSLDNLDIMFVNSTSLEWKSEEEAHDSVSFKDHKTFMLALISLVFHLMGFHMAYASSTHKATDVSCQALLGLLENMGLNCRLLPGVQANDRSSRVFVRSQRFRIKAGQCKEAEDNHKTNEASISVGAQLLIHNVAQGTVTSDKDRSYGLPELSLEHHVLREIDIAKGTGRALPTYYPSENQEALSKGFICFDDVVRFEGPEVDIEYMISDRASSISTSTGLGDFEASNLGNNRGHCRIVFPGELDKRRILGTA</sequence>
<dbReference type="AlphaFoldDB" id="A0A5N6H180"/>